<dbReference type="InterPro" id="IPR036388">
    <property type="entry name" value="WH-like_DNA-bd_sf"/>
</dbReference>
<comment type="similarity">
    <text evidence="1">Belongs to the LysR transcriptional regulatory family.</text>
</comment>
<dbReference type="SUPFAM" id="SSF53850">
    <property type="entry name" value="Periplasmic binding protein-like II"/>
    <property type="match status" value="1"/>
</dbReference>
<organism evidence="6 7">
    <name type="scientific">Erwinia aeris</name>
    <dbReference type="NCBI Taxonomy" id="3239803"/>
    <lineage>
        <taxon>Bacteria</taxon>
        <taxon>Pseudomonadati</taxon>
        <taxon>Pseudomonadota</taxon>
        <taxon>Gammaproteobacteria</taxon>
        <taxon>Enterobacterales</taxon>
        <taxon>Erwiniaceae</taxon>
        <taxon>Erwinia</taxon>
    </lineage>
</organism>
<dbReference type="Gene3D" id="3.40.190.10">
    <property type="entry name" value="Periplasmic binding protein-like II"/>
    <property type="match status" value="2"/>
</dbReference>
<evidence type="ECO:0000256" key="1">
    <source>
        <dbReference type="ARBA" id="ARBA00009437"/>
    </source>
</evidence>
<dbReference type="PANTHER" id="PTHR30118">
    <property type="entry name" value="HTH-TYPE TRANSCRIPTIONAL REGULATOR LEUO-RELATED"/>
    <property type="match status" value="1"/>
</dbReference>
<dbReference type="Gene3D" id="1.10.10.10">
    <property type="entry name" value="Winged helix-like DNA-binding domain superfamily/Winged helix DNA-binding domain"/>
    <property type="match status" value="1"/>
</dbReference>
<dbReference type="InterPro" id="IPR050389">
    <property type="entry name" value="LysR-type_TF"/>
</dbReference>
<evidence type="ECO:0000256" key="4">
    <source>
        <dbReference type="ARBA" id="ARBA00023163"/>
    </source>
</evidence>
<dbReference type="EMBL" id="JBGFFX010000001">
    <property type="protein sequence ID" value="MEY8769156.1"/>
    <property type="molecule type" value="Genomic_DNA"/>
</dbReference>
<dbReference type="RefSeq" id="WP_301251717.1">
    <property type="nucleotide sequence ID" value="NZ_JBGFFX010000001.1"/>
</dbReference>
<feature type="domain" description="HTH lysR-type" evidence="5">
    <location>
        <begin position="8"/>
        <end position="65"/>
    </location>
</feature>
<gene>
    <name evidence="6" type="ORF">AB6T85_01700</name>
</gene>
<evidence type="ECO:0000256" key="3">
    <source>
        <dbReference type="ARBA" id="ARBA00023125"/>
    </source>
</evidence>
<dbReference type="InterPro" id="IPR036390">
    <property type="entry name" value="WH_DNA-bd_sf"/>
</dbReference>
<dbReference type="Pfam" id="PF00126">
    <property type="entry name" value="HTH_1"/>
    <property type="match status" value="1"/>
</dbReference>
<keyword evidence="7" id="KW-1185">Reference proteome</keyword>
<proteinExistence type="inferred from homology"/>
<sequence>MKTDIRTMDLNLLKTLDALLDERSVTRAAARLSLTQPAVSGMLTRLRDCFDDPLFSRTQRGIVPTPRALELAAPVKRILSETEALLQRKVFNPASAEMTITVAATDYALKAVIVPFVTALRRQAPGIRVAVVPVEAGQLADQLARGEIDFALVTPETTPQELHTRHLFDERYVCMMRKDHPDAGPRPLTLDRFCQLDQVLVSFTGDRFSGVTDRALAALGRERRVVMAINSFLMLPEILQLSDLIAVTPYRLTVGVEKMAIQAPPLVIPGFTKILAWHDRTHRDAGHRWLRALFTALFSDEP</sequence>
<dbReference type="PRINTS" id="PR00039">
    <property type="entry name" value="HTHLYSR"/>
</dbReference>
<dbReference type="PROSITE" id="PS50931">
    <property type="entry name" value="HTH_LYSR"/>
    <property type="match status" value="1"/>
</dbReference>
<dbReference type="InterPro" id="IPR000847">
    <property type="entry name" value="LysR_HTH_N"/>
</dbReference>
<accession>A0ABV4E2Q3</accession>
<evidence type="ECO:0000313" key="7">
    <source>
        <dbReference type="Proteomes" id="UP001565243"/>
    </source>
</evidence>
<protein>
    <submittedName>
        <fullName evidence="6">LysR family transcriptional regulator</fullName>
    </submittedName>
</protein>
<evidence type="ECO:0000313" key="6">
    <source>
        <dbReference type="EMBL" id="MEY8769156.1"/>
    </source>
</evidence>
<dbReference type="Proteomes" id="UP001565243">
    <property type="component" value="Unassembled WGS sequence"/>
</dbReference>
<keyword evidence="4" id="KW-0804">Transcription</keyword>
<dbReference type="Pfam" id="PF03466">
    <property type="entry name" value="LysR_substrate"/>
    <property type="match status" value="1"/>
</dbReference>
<comment type="caution">
    <text evidence="6">The sequence shown here is derived from an EMBL/GenBank/DDBJ whole genome shotgun (WGS) entry which is preliminary data.</text>
</comment>
<evidence type="ECO:0000256" key="2">
    <source>
        <dbReference type="ARBA" id="ARBA00023015"/>
    </source>
</evidence>
<keyword evidence="3" id="KW-0238">DNA-binding</keyword>
<keyword evidence="2" id="KW-0805">Transcription regulation</keyword>
<dbReference type="InterPro" id="IPR005119">
    <property type="entry name" value="LysR_subst-bd"/>
</dbReference>
<name>A0ABV4E2Q3_9GAMM</name>
<dbReference type="SUPFAM" id="SSF46785">
    <property type="entry name" value="Winged helix' DNA-binding domain"/>
    <property type="match status" value="1"/>
</dbReference>
<evidence type="ECO:0000259" key="5">
    <source>
        <dbReference type="PROSITE" id="PS50931"/>
    </source>
</evidence>
<reference evidence="6 7" key="1">
    <citation type="submission" date="2024-07" db="EMBL/GenBank/DDBJ databases">
        <authorList>
            <person name="Hebao G."/>
        </authorList>
    </citation>
    <scope>NUCLEOTIDE SEQUENCE [LARGE SCALE GENOMIC DNA]</scope>
    <source>
        <strain evidence="6 7">ACCC 02193</strain>
    </source>
</reference>
<dbReference type="PANTHER" id="PTHR30118:SF15">
    <property type="entry name" value="TRANSCRIPTIONAL REGULATORY PROTEIN"/>
    <property type="match status" value="1"/>
</dbReference>